<proteinExistence type="predicted"/>
<keyword evidence="3" id="KW-1185">Reference proteome</keyword>
<dbReference type="EMBL" id="CADEAL010001523">
    <property type="protein sequence ID" value="CAB1433121.1"/>
    <property type="molecule type" value="Genomic_DNA"/>
</dbReference>
<feature type="region of interest" description="Disordered" evidence="1">
    <location>
        <begin position="1"/>
        <end position="50"/>
    </location>
</feature>
<name>A0A9N7UN54_PLEPL</name>
<reference evidence="2" key="1">
    <citation type="submission" date="2020-03" db="EMBL/GenBank/DDBJ databases">
        <authorList>
            <person name="Weist P."/>
        </authorList>
    </citation>
    <scope>NUCLEOTIDE SEQUENCE</scope>
</reference>
<organism evidence="2 3">
    <name type="scientific">Pleuronectes platessa</name>
    <name type="common">European plaice</name>
    <dbReference type="NCBI Taxonomy" id="8262"/>
    <lineage>
        <taxon>Eukaryota</taxon>
        <taxon>Metazoa</taxon>
        <taxon>Chordata</taxon>
        <taxon>Craniata</taxon>
        <taxon>Vertebrata</taxon>
        <taxon>Euteleostomi</taxon>
        <taxon>Actinopterygii</taxon>
        <taxon>Neopterygii</taxon>
        <taxon>Teleostei</taxon>
        <taxon>Neoteleostei</taxon>
        <taxon>Acanthomorphata</taxon>
        <taxon>Carangaria</taxon>
        <taxon>Pleuronectiformes</taxon>
        <taxon>Pleuronectoidei</taxon>
        <taxon>Pleuronectidae</taxon>
        <taxon>Pleuronectes</taxon>
    </lineage>
</organism>
<accession>A0A9N7UN54</accession>
<dbReference type="AlphaFoldDB" id="A0A9N7UN54"/>
<evidence type="ECO:0000313" key="3">
    <source>
        <dbReference type="Proteomes" id="UP001153269"/>
    </source>
</evidence>
<evidence type="ECO:0000313" key="2">
    <source>
        <dbReference type="EMBL" id="CAB1433121.1"/>
    </source>
</evidence>
<protein>
    <submittedName>
        <fullName evidence="2">Uncharacterized protein</fullName>
    </submittedName>
</protein>
<evidence type="ECO:0000256" key="1">
    <source>
        <dbReference type="SAM" id="MobiDB-lite"/>
    </source>
</evidence>
<feature type="compositionally biased region" description="Basic and acidic residues" evidence="1">
    <location>
        <begin position="1"/>
        <end position="14"/>
    </location>
</feature>
<feature type="compositionally biased region" description="Basic and acidic residues" evidence="1">
    <location>
        <begin position="21"/>
        <end position="44"/>
    </location>
</feature>
<sequence length="148" mass="16703">MSRPEMTHNRDSRPLWKSGRRCGDEVREEGRGRGDGDNHKRTERCSIPPPSPSTVSLHLFLRFANSSRAVFFVNTMNVPGNSQDPILQPMTQGLKDEQRKESCVSQAPDEESKVGIASSEVRVSPDGREFQARYRLLASPVHFLCKCF</sequence>
<dbReference type="Proteomes" id="UP001153269">
    <property type="component" value="Unassembled WGS sequence"/>
</dbReference>
<gene>
    <name evidence="2" type="ORF">PLEPLA_LOCUS21209</name>
</gene>
<comment type="caution">
    <text evidence="2">The sequence shown here is derived from an EMBL/GenBank/DDBJ whole genome shotgun (WGS) entry which is preliminary data.</text>
</comment>